<evidence type="ECO:0000313" key="3">
    <source>
        <dbReference type="EMBL" id="MFC7287553.1"/>
    </source>
</evidence>
<dbReference type="RefSeq" id="WP_382270745.1">
    <property type="nucleotide sequence ID" value="NZ_JBHTBU010000001.1"/>
</dbReference>
<feature type="compositionally biased region" description="Basic and acidic residues" evidence="1">
    <location>
        <begin position="1"/>
        <end position="11"/>
    </location>
</feature>
<protein>
    <submittedName>
        <fullName evidence="3">Winged helix-turn-helix domain-containing protein</fullName>
    </submittedName>
</protein>
<gene>
    <name evidence="3" type="ORF">ACFQPC_05820</name>
</gene>
<feature type="domain" description="HTH lysR-type" evidence="2">
    <location>
        <begin position="54"/>
        <end position="114"/>
    </location>
</feature>
<organism evidence="3 4">
    <name type="scientific">Herminiimonas glaciei</name>
    <dbReference type="NCBI Taxonomy" id="523788"/>
    <lineage>
        <taxon>Bacteria</taxon>
        <taxon>Pseudomonadati</taxon>
        <taxon>Pseudomonadota</taxon>
        <taxon>Betaproteobacteria</taxon>
        <taxon>Burkholderiales</taxon>
        <taxon>Oxalobacteraceae</taxon>
        <taxon>Herminiimonas</taxon>
    </lineage>
</organism>
<dbReference type="InterPro" id="IPR051815">
    <property type="entry name" value="Molybdate_resp_trans_reg"/>
</dbReference>
<proteinExistence type="predicted"/>
<dbReference type="InterPro" id="IPR036388">
    <property type="entry name" value="WH-like_DNA-bd_sf"/>
</dbReference>
<dbReference type="InterPro" id="IPR036390">
    <property type="entry name" value="WH_DNA-bd_sf"/>
</dbReference>
<dbReference type="PANTHER" id="PTHR30432">
    <property type="entry name" value="TRANSCRIPTIONAL REGULATOR MODE"/>
    <property type="match status" value="1"/>
</dbReference>
<dbReference type="InterPro" id="IPR000847">
    <property type="entry name" value="LysR_HTH_N"/>
</dbReference>
<accession>A0ABW2I969</accession>
<reference evidence="4" key="1">
    <citation type="journal article" date="2019" name="Int. J. Syst. Evol. Microbiol.">
        <title>The Global Catalogue of Microorganisms (GCM) 10K type strain sequencing project: providing services to taxonomists for standard genome sequencing and annotation.</title>
        <authorList>
            <consortium name="The Broad Institute Genomics Platform"/>
            <consortium name="The Broad Institute Genome Sequencing Center for Infectious Disease"/>
            <person name="Wu L."/>
            <person name="Ma J."/>
        </authorList>
    </citation>
    <scope>NUCLEOTIDE SEQUENCE [LARGE SCALE GENOMIC DNA]</scope>
    <source>
        <strain evidence="4">KACC 12508</strain>
    </source>
</reference>
<dbReference type="SUPFAM" id="SSF46785">
    <property type="entry name" value="Winged helix' DNA-binding domain"/>
    <property type="match status" value="1"/>
</dbReference>
<dbReference type="Proteomes" id="UP001596542">
    <property type="component" value="Unassembled WGS sequence"/>
</dbReference>
<feature type="region of interest" description="Disordered" evidence="1">
    <location>
        <begin position="1"/>
        <end position="31"/>
    </location>
</feature>
<evidence type="ECO:0000313" key="4">
    <source>
        <dbReference type="Proteomes" id="UP001596542"/>
    </source>
</evidence>
<evidence type="ECO:0000259" key="2">
    <source>
        <dbReference type="Pfam" id="PF00126"/>
    </source>
</evidence>
<name>A0ABW2I969_9BURK</name>
<dbReference type="EMBL" id="JBHTBU010000001">
    <property type="protein sequence ID" value="MFC7287553.1"/>
    <property type="molecule type" value="Genomic_DNA"/>
</dbReference>
<evidence type="ECO:0000256" key="1">
    <source>
        <dbReference type="SAM" id="MobiDB-lite"/>
    </source>
</evidence>
<dbReference type="PANTHER" id="PTHR30432:SF1">
    <property type="entry name" value="DNA-BINDING TRANSCRIPTIONAL DUAL REGULATOR MODE"/>
    <property type="match status" value="1"/>
</dbReference>
<dbReference type="Pfam" id="PF00126">
    <property type="entry name" value="HTH_1"/>
    <property type="match status" value="1"/>
</dbReference>
<comment type="caution">
    <text evidence="3">The sequence shown here is derived from an EMBL/GenBank/DDBJ whole genome shotgun (WGS) entry which is preliminary data.</text>
</comment>
<sequence>MQSKLKQDKNKAAITDVSGAQTGRKPGSKRRGEVAIIRPGIFIGNSISIGPGKIELLRQIAELNSISAAARALGMQYKNAWLVIESLNQGFGKPVVATVKGGKGGGGAQLTELGSDILATYSSLEQRINTAASIELARLVQLASLKEADNS</sequence>
<dbReference type="Gene3D" id="1.10.10.10">
    <property type="entry name" value="Winged helix-like DNA-binding domain superfamily/Winged helix DNA-binding domain"/>
    <property type="match status" value="1"/>
</dbReference>
<keyword evidence="4" id="KW-1185">Reference proteome</keyword>